<gene>
    <name evidence="2" type="ORF">ACFYNQ_00185</name>
</gene>
<keyword evidence="3" id="KW-1185">Reference proteome</keyword>
<proteinExistence type="predicted"/>
<dbReference type="Proteomes" id="UP001601303">
    <property type="component" value="Unassembled WGS sequence"/>
</dbReference>
<evidence type="ECO:0000256" key="1">
    <source>
        <dbReference type="SAM" id="Phobius"/>
    </source>
</evidence>
<dbReference type="EMBL" id="JBIAHM010000001">
    <property type="protein sequence ID" value="MFE9596976.1"/>
    <property type="molecule type" value="Genomic_DNA"/>
</dbReference>
<sequence length="318" mass="33398">MTALATAPTARPRPARAWRAVMRLHRPALIFWGFFVSVVSAVLLWAYGPGGNAAAAAWQRPCTVDLCDVGYAVDIYHLAYRFCEALITFLPVLVAVWAGGLLIGRELENGTAELAWSQSVSPARWLATKLAVPAALLTAGTTLLVLLHRLLFDAHQVPKGWNWSDNGTFEANGPIAVAFPLLALALGALSGLIAGRALPGLIAGILATATASTLIGLAGPHLVPWKTSVGDLKEGYAAPSGVIYGREGAVTSTGAHIPDPCTGAGKACPAAHDIVGYYSEYHPSSQFWALQLTQTALILTVAALATAAAFTLLRRRTS</sequence>
<feature type="transmembrane region" description="Helical" evidence="1">
    <location>
        <begin position="29"/>
        <end position="48"/>
    </location>
</feature>
<organism evidence="2 3">
    <name type="scientific">Streptomyces hokutonensis</name>
    <dbReference type="NCBI Taxonomy" id="1306990"/>
    <lineage>
        <taxon>Bacteria</taxon>
        <taxon>Bacillati</taxon>
        <taxon>Actinomycetota</taxon>
        <taxon>Actinomycetes</taxon>
        <taxon>Kitasatosporales</taxon>
        <taxon>Streptomycetaceae</taxon>
        <taxon>Streptomyces</taxon>
    </lineage>
</organism>
<evidence type="ECO:0000313" key="3">
    <source>
        <dbReference type="Proteomes" id="UP001601303"/>
    </source>
</evidence>
<reference evidence="2 3" key="1">
    <citation type="submission" date="2024-10" db="EMBL/GenBank/DDBJ databases">
        <title>The Natural Products Discovery Center: Release of the First 8490 Sequenced Strains for Exploring Actinobacteria Biosynthetic Diversity.</title>
        <authorList>
            <person name="Kalkreuter E."/>
            <person name="Kautsar S.A."/>
            <person name="Yang D."/>
            <person name="Bader C.D."/>
            <person name="Teijaro C.N."/>
            <person name="Fluegel L."/>
            <person name="Davis C.M."/>
            <person name="Simpson J.R."/>
            <person name="Lauterbach L."/>
            <person name="Steele A.D."/>
            <person name="Gui C."/>
            <person name="Meng S."/>
            <person name="Li G."/>
            <person name="Viehrig K."/>
            <person name="Ye F."/>
            <person name="Su P."/>
            <person name="Kiefer A.F."/>
            <person name="Nichols A."/>
            <person name="Cepeda A.J."/>
            <person name="Yan W."/>
            <person name="Fan B."/>
            <person name="Jiang Y."/>
            <person name="Adhikari A."/>
            <person name="Zheng C.-J."/>
            <person name="Schuster L."/>
            <person name="Cowan T.M."/>
            <person name="Smanski M.J."/>
            <person name="Chevrette M.G."/>
            <person name="De Carvalho L.P.S."/>
            <person name="Shen B."/>
        </authorList>
    </citation>
    <scope>NUCLEOTIDE SEQUENCE [LARGE SCALE GENOMIC DNA]</scope>
    <source>
        <strain evidence="2 3">NPDC006488</strain>
    </source>
</reference>
<feature type="transmembrane region" description="Helical" evidence="1">
    <location>
        <begin position="125"/>
        <end position="151"/>
    </location>
</feature>
<name>A0ABW6LST7_9ACTN</name>
<evidence type="ECO:0000313" key="2">
    <source>
        <dbReference type="EMBL" id="MFE9596976.1"/>
    </source>
</evidence>
<evidence type="ECO:0008006" key="4">
    <source>
        <dbReference type="Google" id="ProtNLM"/>
    </source>
</evidence>
<dbReference type="RefSeq" id="WP_388101303.1">
    <property type="nucleotide sequence ID" value="NZ_JBIAHM010000001.1"/>
</dbReference>
<feature type="transmembrane region" description="Helical" evidence="1">
    <location>
        <begin position="288"/>
        <end position="313"/>
    </location>
</feature>
<accession>A0ABW6LST7</accession>
<feature type="transmembrane region" description="Helical" evidence="1">
    <location>
        <begin position="201"/>
        <end position="223"/>
    </location>
</feature>
<feature type="transmembrane region" description="Helical" evidence="1">
    <location>
        <begin position="85"/>
        <end position="104"/>
    </location>
</feature>
<comment type="caution">
    <text evidence="2">The sequence shown here is derived from an EMBL/GenBank/DDBJ whole genome shotgun (WGS) entry which is preliminary data.</text>
</comment>
<keyword evidence="1" id="KW-1133">Transmembrane helix</keyword>
<keyword evidence="1" id="KW-0472">Membrane</keyword>
<protein>
    <recommendedName>
        <fullName evidence="4">ABC transporter permease</fullName>
    </recommendedName>
</protein>
<keyword evidence="1" id="KW-0812">Transmembrane</keyword>
<feature type="transmembrane region" description="Helical" evidence="1">
    <location>
        <begin position="171"/>
        <end position="194"/>
    </location>
</feature>